<feature type="region of interest" description="Disordered" evidence="3">
    <location>
        <begin position="140"/>
        <end position="171"/>
    </location>
</feature>
<dbReference type="InterPro" id="IPR023175">
    <property type="entry name" value="Vta1/CALS_N_sf"/>
</dbReference>
<gene>
    <name evidence="4" type="ORF">FSB_LOCUS49239</name>
</gene>
<reference evidence="4" key="1">
    <citation type="submission" date="2018-02" db="EMBL/GenBank/DDBJ databases">
        <authorList>
            <person name="Cohen D.B."/>
            <person name="Kent A.D."/>
        </authorList>
    </citation>
    <scope>NUCLEOTIDE SEQUENCE</scope>
</reference>
<sequence length="200" mass="22691">MAASTSGVKPARSISRRQTRQLDLANEDEKVIDSELVPSSLNPIIPILRVANEIQSQNARVAYLLLYEVLKTVVPPERVDLKTEQYARDVEKKKEQYEHYNILPLYAVGVKPAIMELPEIKAALHELRKLDNLPMPRIGAPDDRAHHEPRNLDNHPMPRIHETHGVPDESTQKVKSINDILDWLSSIFGFQAKLVEAKIS</sequence>
<accession>A0A2N9I5Q5</accession>
<dbReference type="EMBL" id="OIVN01005201">
    <property type="protein sequence ID" value="SPD21357.1"/>
    <property type="molecule type" value="Genomic_DNA"/>
</dbReference>
<evidence type="ECO:0000313" key="4">
    <source>
        <dbReference type="EMBL" id="SPD21357.1"/>
    </source>
</evidence>
<organism evidence="4">
    <name type="scientific">Fagus sylvatica</name>
    <name type="common">Beechnut</name>
    <dbReference type="NCBI Taxonomy" id="28930"/>
    <lineage>
        <taxon>Eukaryota</taxon>
        <taxon>Viridiplantae</taxon>
        <taxon>Streptophyta</taxon>
        <taxon>Embryophyta</taxon>
        <taxon>Tracheophyta</taxon>
        <taxon>Spermatophyta</taxon>
        <taxon>Magnoliopsida</taxon>
        <taxon>eudicotyledons</taxon>
        <taxon>Gunneridae</taxon>
        <taxon>Pentapetalae</taxon>
        <taxon>rosids</taxon>
        <taxon>fabids</taxon>
        <taxon>Fagales</taxon>
        <taxon>Fagaceae</taxon>
        <taxon>Fagus</taxon>
    </lineage>
</organism>
<comment type="subcellular location">
    <subcellularLocation>
        <location evidence="1">Endomembrane system</location>
    </subcellularLocation>
</comment>
<name>A0A2N9I5Q5_FAGSY</name>
<evidence type="ECO:0000256" key="2">
    <source>
        <dbReference type="ARBA" id="ARBA00023136"/>
    </source>
</evidence>
<evidence type="ECO:0000256" key="3">
    <source>
        <dbReference type="SAM" id="MobiDB-lite"/>
    </source>
</evidence>
<dbReference type="GO" id="GO:0012505">
    <property type="term" value="C:endomembrane system"/>
    <property type="evidence" value="ECO:0007669"/>
    <property type="project" value="UniProtKB-SubCell"/>
</dbReference>
<dbReference type="Gene3D" id="1.25.40.270">
    <property type="entry name" value="Vacuolar protein sorting-associated protein vta1"/>
    <property type="match status" value="1"/>
</dbReference>
<protein>
    <submittedName>
        <fullName evidence="4">Uncharacterized protein</fullName>
    </submittedName>
</protein>
<proteinExistence type="predicted"/>
<feature type="compositionally biased region" description="Basic and acidic residues" evidence="3">
    <location>
        <begin position="140"/>
        <end position="153"/>
    </location>
</feature>
<feature type="compositionally biased region" description="Basic and acidic residues" evidence="3">
    <location>
        <begin position="159"/>
        <end position="171"/>
    </location>
</feature>
<evidence type="ECO:0000256" key="1">
    <source>
        <dbReference type="ARBA" id="ARBA00004308"/>
    </source>
</evidence>
<keyword evidence="2" id="KW-0472">Membrane</keyword>
<dbReference type="AlphaFoldDB" id="A0A2N9I5Q5"/>